<evidence type="ECO:0000313" key="1">
    <source>
        <dbReference type="EMBL" id="ADB74605.1"/>
    </source>
</evidence>
<dbReference type="Proteomes" id="UP000001382">
    <property type="component" value="Chromosome"/>
</dbReference>
<gene>
    <name evidence="1" type="ordered locus">Gobs_1902</name>
</gene>
<sequence>MGGRGLQVEVRRGVATLTLGSPADRNTRPARRVPA</sequence>
<dbReference type="HOGENOM" id="CLU_3365185_0_0_11"/>
<accession>D2SED3</accession>
<proteinExistence type="predicted"/>
<evidence type="ECO:0000313" key="2">
    <source>
        <dbReference type="Proteomes" id="UP000001382"/>
    </source>
</evidence>
<organism evidence="1 2">
    <name type="scientific">Geodermatophilus obscurus (strain ATCC 25078 / DSM 43160 / JCM 3152 / CCUG 61914 / KCC A-0152 / KCTC 9177 / NBRC 13315 / NRRL B-3577 / G-20)</name>
    <dbReference type="NCBI Taxonomy" id="526225"/>
    <lineage>
        <taxon>Bacteria</taxon>
        <taxon>Bacillati</taxon>
        <taxon>Actinomycetota</taxon>
        <taxon>Actinomycetes</taxon>
        <taxon>Geodermatophilales</taxon>
        <taxon>Geodermatophilaceae</taxon>
        <taxon>Geodermatophilus</taxon>
    </lineage>
</organism>
<dbReference type="KEGG" id="gob:Gobs_1902"/>
<protein>
    <submittedName>
        <fullName evidence="1">Uncharacterized protein</fullName>
    </submittedName>
</protein>
<name>D2SED3_GEOOG</name>
<reference evidence="1 2" key="1">
    <citation type="journal article" date="2010" name="Stand. Genomic Sci.">
        <title>Complete genome sequence of Geodermatophilus obscurus type strain (G-20).</title>
        <authorList>
            <person name="Ivanova N."/>
            <person name="Sikorski J."/>
            <person name="Jando M."/>
            <person name="Munk C."/>
            <person name="Lapidus A."/>
            <person name="Glavina Del Rio T."/>
            <person name="Copeland A."/>
            <person name="Tice H."/>
            <person name="Cheng J.-F."/>
            <person name="Lucas S."/>
            <person name="Chen F."/>
            <person name="Nolan M."/>
            <person name="Bruce D."/>
            <person name="Goodwin L."/>
            <person name="Pitluck S."/>
            <person name="Mavromatis K."/>
            <person name="Mikhailova N."/>
            <person name="Pati A."/>
            <person name="Chen A."/>
            <person name="Palaniappan K."/>
            <person name="Land M."/>
            <person name="Hauser L."/>
            <person name="Chang Y.-J."/>
            <person name="Jeffries C.D."/>
            <person name="Meincke L."/>
            <person name="Brettin T."/>
            <person name="Detter J.C."/>
            <person name="Detter J.C."/>
            <person name="Rohde M."/>
            <person name="Goeker M."/>
            <person name="Bristow J."/>
            <person name="Eisen J.A."/>
            <person name="Markowitz V."/>
            <person name="Hugenholtz P."/>
            <person name="Kyrpides N.C."/>
            <person name="Klenk H.-P."/>
        </authorList>
    </citation>
    <scope>NUCLEOTIDE SEQUENCE [LARGE SCALE GENOMIC DNA]</scope>
    <source>
        <strain evidence="2">ATCC 25078 / DSM 43160 / JCM 3152 / KCC A-0152 / KCTC 9177 / NBRC 13315 / NRRL B-3577 / G-20</strain>
    </source>
</reference>
<dbReference type="EMBL" id="CP001867">
    <property type="protein sequence ID" value="ADB74605.1"/>
    <property type="molecule type" value="Genomic_DNA"/>
</dbReference>
<dbReference type="AlphaFoldDB" id="D2SED3"/>
<keyword evidence="2" id="KW-1185">Reference proteome</keyword>
<reference evidence="2" key="2">
    <citation type="submission" date="2010-01" db="EMBL/GenBank/DDBJ databases">
        <title>The complete genome of Geodermatophilus obscurus DSM 43160.</title>
        <authorList>
            <consortium name="US DOE Joint Genome Institute (JGI-PGF)"/>
            <person name="Lucas S."/>
            <person name="Copeland A."/>
            <person name="Lapidus A."/>
            <person name="Glavina del Rio T."/>
            <person name="Dalin E."/>
            <person name="Tice H."/>
            <person name="Bruce D."/>
            <person name="Goodwin L."/>
            <person name="Pitluck S."/>
            <person name="Kyrpides N."/>
            <person name="Mavromatis K."/>
            <person name="Ivanova N."/>
            <person name="Munk A.C."/>
            <person name="Brettin T."/>
            <person name="Detter J.C."/>
            <person name="Han C."/>
            <person name="Larimer F."/>
            <person name="Land M."/>
            <person name="Hauser L."/>
            <person name="Markowitz V."/>
            <person name="Cheng J.-F."/>
            <person name="Hugenholtz P."/>
            <person name="Woyke T."/>
            <person name="Wu D."/>
            <person name="Jando M."/>
            <person name="Schneider S."/>
            <person name="Klenk H.-P."/>
            <person name="Eisen J.A."/>
        </authorList>
    </citation>
    <scope>NUCLEOTIDE SEQUENCE [LARGE SCALE GENOMIC DNA]</scope>
    <source>
        <strain evidence="2">ATCC 25078 / DSM 43160 / JCM 3152 / KCC A-0152 / KCTC 9177 / NBRC 13315 / NRRL B-3577 / G-20</strain>
    </source>
</reference>